<evidence type="ECO:0000313" key="3">
    <source>
        <dbReference type="Proteomes" id="UP000007013"/>
    </source>
</evidence>
<name>B1ZXY6_OPITP</name>
<sequence>MKSSKTLALLAAISVPCLAIAEFFNIRILSALDGGTLIGLFSLVLLGLISVADYSRRSRITMARARCGHSAACEVLRLAA</sequence>
<accession>B1ZXY6</accession>
<keyword evidence="1" id="KW-0472">Membrane</keyword>
<protein>
    <submittedName>
        <fullName evidence="2">Uncharacterized protein</fullName>
    </submittedName>
</protein>
<dbReference type="RefSeq" id="WP_012374725.1">
    <property type="nucleotide sequence ID" value="NC_010571.1"/>
</dbReference>
<dbReference type="KEGG" id="ote:Oter_1905"/>
<evidence type="ECO:0000313" key="2">
    <source>
        <dbReference type="EMBL" id="ACB75188.1"/>
    </source>
</evidence>
<evidence type="ECO:0000256" key="1">
    <source>
        <dbReference type="SAM" id="Phobius"/>
    </source>
</evidence>
<organism evidence="2 3">
    <name type="scientific">Opitutus terrae (strain DSM 11246 / JCM 15787 / PB90-1)</name>
    <dbReference type="NCBI Taxonomy" id="452637"/>
    <lineage>
        <taxon>Bacteria</taxon>
        <taxon>Pseudomonadati</taxon>
        <taxon>Verrucomicrobiota</taxon>
        <taxon>Opitutia</taxon>
        <taxon>Opitutales</taxon>
        <taxon>Opitutaceae</taxon>
        <taxon>Opitutus</taxon>
    </lineage>
</organism>
<dbReference type="Proteomes" id="UP000007013">
    <property type="component" value="Chromosome"/>
</dbReference>
<gene>
    <name evidence="2" type="ordered locus">Oter_1905</name>
</gene>
<keyword evidence="1" id="KW-1133">Transmembrane helix</keyword>
<feature type="transmembrane region" description="Helical" evidence="1">
    <location>
        <begin position="35"/>
        <end position="54"/>
    </location>
</feature>
<keyword evidence="3" id="KW-1185">Reference proteome</keyword>
<reference evidence="2 3" key="1">
    <citation type="journal article" date="2011" name="J. Bacteriol.">
        <title>Genome sequence of the verrucomicrobium Opitutus terrae PB90-1, an abundant inhabitant of rice paddy soil ecosystems.</title>
        <authorList>
            <person name="van Passel M.W."/>
            <person name="Kant R."/>
            <person name="Palva A."/>
            <person name="Copeland A."/>
            <person name="Lucas S."/>
            <person name="Lapidus A."/>
            <person name="Glavina del Rio T."/>
            <person name="Pitluck S."/>
            <person name="Goltsman E."/>
            <person name="Clum A."/>
            <person name="Sun H."/>
            <person name="Schmutz J."/>
            <person name="Larimer F.W."/>
            <person name="Land M.L."/>
            <person name="Hauser L."/>
            <person name="Kyrpides N."/>
            <person name="Mikhailova N."/>
            <person name="Richardson P.P."/>
            <person name="Janssen P.H."/>
            <person name="de Vos W.M."/>
            <person name="Smidt H."/>
        </authorList>
    </citation>
    <scope>NUCLEOTIDE SEQUENCE [LARGE SCALE GENOMIC DNA]</scope>
    <source>
        <strain evidence="3">DSM 11246 / JCM 15787 / PB90-1</strain>
    </source>
</reference>
<proteinExistence type="predicted"/>
<dbReference type="STRING" id="452637.Oter_1905"/>
<keyword evidence="1" id="KW-0812">Transmembrane</keyword>
<dbReference type="AlphaFoldDB" id="B1ZXY6"/>
<dbReference type="HOGENOM" id="CLU_2586292_0_0_0"/>
<dbReference type="EMBL" id="CP001032">
    <property type="protein sequence ID" value="ACB75188.1"/>
    <property type="molecule type" value="Genomic_DNA"/>
</dbReference>